<name>A0A3M7LYM3_9PLEO</name>
<keyword evidence="2" id="KW-1185">Reference proteome</keyword>
<proteinExistence type="predicted"/>
<dbReference type="Proteomes" id="UP000265663">
    <property type="component" value="Unassembled WGS sequence"/>
</dbReference>
<organism evidence="1 2">
    <name type="scientific">Pyrenophora seminiperda CCB06</name>
    <dbReference type="NCBI Taxonomy" id="1302712"/>
    <lineage>
        <taxon>Eukaryota</taxon>
        <taxon>Fungi</taxon>
        <taxon>Dikarya</taxon>
        <taxon>Ascomycota</taxon>
        <taxon>Pezizomycotina</taxon>
        <taxon>Dothideomycetes</taxon>
        <taxon>Pleosporomycetidae</taxon>
        <taxon>Pleosporales</taxon>
        <taxon>Pleosporineae</taxon>
        <taxon>Pleosporaceae</taxon>
        <taxon>Pyrenophora</taxon>
    </lineage>
</organism>
<reference evidence="1 2" key="1">
    <citation type="journal article" date="2014" name="PLoS ONE">
        <title>De novo Genome Assembly of the Fungal Plant Pathogen Pyrenophora semeniperda.</title>
        <authorList>
            <person name="Soliai M.M."/>
            <person name="Meyer S.E."/>
            <person name="Udall J.A."/>
            <person name="Elzinga D.E."/>
            <person name="Hermansen R.A."/>
            <person name="Bodily P.M."/>
            <person name="Hart A.A."/>
            <person name="Coleman C.E."/>
        </authorList>
    </citation>
    <scope>NUCLEOTIDE SEQUENCE [LARGE SCALE GENOMIC DNA]</scope>
    <source>
        <strain evidence="1 2">CCB06</strain>
        <tissue evidence="1">Mycelium</tissue>
    </source>
</reference>
<accession>A0A3M7LYM3</accession>
<gene>
    <name evidence="1" type="ORF">GMOD_00001193</name>
</gene>
<dbReference type="EMBL" id="KE747810">
    <property type="protein sequence ID" value="RMZ67289.1"/>
    <property type="molecule type" value="Genomic_DNA"/>
</dbReference>
<dbReference type="AlphaFoldDB" id="A0A3M7LYM3"/>
<protein>
    <submittedName>
        <fullName evidence="1">Uncharacterized protein</fullName>
    </submittedName>
</protein>
<evidence type="ECO:0000313" key="2">
    <source>
        <dbReference type="Proteomes" id="UP000265663"/>
    </source>
</evidence>
<sequence>MTSSTQSNPTLYNIRYIQTTTLISTMKFTVTLLITALAAIALAAPAPAPMSPVPESELAAASALNKRQCNCGACDDFFKSCLRNIIGQEVLARPFVLVPLQRRYLQV</sequence>
<evidence type="ECO:0000313" key="1">
    <source>
        <dbReference type="EMBL" id="RMZ67289.1"/>
    </source>
</evidence>